<accession>A0A075GIW4</accession>
<dbReference type="EMBL" id="KF900672">
    <property type="protein sequence ID" value="AIF03155.1"/>
    <property type="molecule type" value="Genomic_DNA"/>
</dbReference>
<name>A0A075GIW4_9EURY</name>
<reference evidence="2" key="1">
    <citation type="journal article" date="2014" name="Genome Biol. Evol.">
        <title>Pangenome evidence for extensive interdomain horizontal transfer affecting lineage core and shell genes in uncultured planktonic thaumarchaeota and euryarchaeota.</title>
        <authorList>
            <person name="Deschamps P."/>
            <person name="Zivanovic Y."/>
            <person name="Moreira D."/>
            <person name="Rodriguez-Valera F."/>
            <person name="Lopez-Garcia P."/>
        </authorList>
    </citation>
    <scope>NUCLEOTIDE SEQUENCE</scope>
</reference>
<organism evidence="2">
    <name type="scientific">uncultured marine group II/III euryarchaeote KM3_161_F10</name>
    <dbReference type="NCBI Taxonomy" id="1457915"/>
    <lineage>
        <taxon>Archaea</taxon>
        <taxon>Methanobacteriati</taxon>
        <taxon>Methanobacteriota</taxon>
        <taxon>environmental samples</taxon>
    </lineage>
</organism>
<protein>
    <recommendedName>
        <fullName evidence="3">Lipopolysaccharide assembly protein A domain-containing protein</fullName>
    </recommendedName>
</protein>
<feature type="transmembrane region" description="Helical" evidence="1">
    <location>
        <begin position="12"/>
        <end position="29"/>
    </location>
</feature>
<keyword evidence="1" id="KW-0812">Transmembrane</keyword>
<evidence type="ECO:0008006" key="3">
    <source>
        <dbReference type="Google" id="ProtNLM"/>
    </source>
</evidence>
<proteinExistence type="predicted"/>
<dbReference type="AlphaFoldDB" id="A0A075GIW4"/>
<keyword evidence="1" id="KW-1133">Transmembrane helix</keyword>
<keyword evidence="1" id="KW-0472">Membrane</keyword>
<feature type="transmembrane region" description="Helical" evidence="1">
    <location>
        <begin position="41"/>
        <end position="66"/>
    </location>
</feature>
<sequence length="113" mass="12643">MNLLRAPLSFQFTIAAVSALLLYLVLFQLNVIDFSVGELLAFYTFSVFTVTLFAVLGGVLLGMFIATRALSSQGFTPFEVSMLKLRDDVRNLREEVRQLRAPEEGESEEESSE</sequence>
<evidence type="ECO:0000256" key="1">
    <source>
        <dbReference type="SAM" id="Phobius"/>
    </source>
</evidence>
<evidence type="ECO:0000313" key="2">
    <source>
        <dbReference type="EMBL" id="AIF03155.1"/>
    </source>
</evidence>